<keyword evidence="7 12" id="KW-0479">Metal-binding</keyword>
<evidence type="ECO:0000256" key="1">
    <source>
        <dbReference type="ARBA" id="ARBA00000757"/>
    </source>
</evidence>
<name>A0A2V5HI94_ASPV1</name>
<evidence type="ECO:0000256" key="13">
    <source>
        <dbReference type="RuleBase" id="RU004189"/>
    </source>
</evidence>
<dbReference type="GO" id="GO:0005975">
    <property type="term" value="P:carbohydrate metabolic process"/>
    <property type="evidence" value="ECO:0007669"/>
    <property type="project" value="InterPro"/>
</dbReference>
<evidence type="ECO:0000313" key="16">
    <source>
        <dbReference type="EMBL" id="PYI22262.1"/>
    </source>
</evidence>
<evidence type="ECO:0000259" key="15">
    <source>
        <dbReference type="Pfam" id="PF20511"/>
    </source>
</evidence>
<feature type="binding site" evidence="12">
    <location>
        <position position="133"/>
    </location>
    <ligand>
        <name>Zn(2+)</name>
        <dbReference type="ChEBI" id="CHEBI:29105"/>
    </ligand>
</feature>
<feature type="domain" description="Phosphomannose isomerase type I catalytic" evidence="15">
    <location>
        <begin position="6"/>
        <end position="150"/>
    </location>
</feature>
<dbReference type="EC" id="5.3.1.8" evidence="5"/>
<evidence type="ECO:0000256" key="11">
    <source>
        <dbReference type="ARBA" id="ARBA00030762"/>
    </source>
</evidence>
<dbReference type="InterPro" id="IPR001250">
    <property type="entry name" value="Man6P_Isoase-1"/>
</dbReference>
<dbReference type="GO" id="GO:0005829">
    <property type="term" value="C:cytosol"/>
    <property type="evidence" value="ECO:0007669"/>
    <property type="project" value="TreeGrafter"/>
</dbReference>
<dbReference type="PRINTS" id="PR00714">
    <property type="entry name" value="MAN6PISMRASE"/>
</dbReference>
<dbReference type="GO" id="GO:0009298">
    <property type="term" value="P:GDP-mannose biosynthetic process"/>
    <property type="evidence" value="ECO:0007669"/>
    <property type="project" value="UniProtKB-UniPathway"/>
</dbReference>
<dbReference type="OMA" id="QHYSEMW"/>
<evidence type="ECO:0000256" key="9">
    <source>
        <dbReference type="ARBA" id="ARBA00023235"/>
    </source>
</evidence>
<dbReference type="InterPro" id="IPR046456">
    <property type="entry name" value="PMI_typeI_C"/>
</dbReference>
<evidence type="ECO:0000256" key="7">
    <source>
        <dbReference type="ARBA" id="ARBA00022723"/>
    </source>
</evidence>
<dbReference type="UniPathway" id="UPA00126">
    <property type="reaction ID" value="UER00423"/>
</dbReference>
<dbReference type="Pfam" id="PF01238">
    <property type="entry name" value="PMI_typeI_C"/>
    <property type="match status" value="1"/>
</dbReference>
<dbReference type="Pfam" id="PF20511">
    <property type="entry name" value="PMI_typeI_cat"/>
    <property type="match status" value="1"/>
</dbReference>
<evidence type="ECO:0000256" key="6">
    <source>
        <dbReference type="ARBA" id="ARBA00018236"/>
    </source>
</evidence>
<accession>A0A2V5HI94</accession>
<evidence type="ECO:0000256" key="2">
    <source>
        <dbReference type="ARBA" id="ARBA00002564"/>
    </source>
</evidence>
<dbReference type="Gene3D" id="2.60.120.10">
    <property type="entry name" value="Jelly Rolls"/>
    <property type="match status" value="2"/>
</dbReference>
<proteinExistence type="inferred from homology"/>
<reference evidence="16 17" key="1">
    <citation type="submission" date="2018-02" db="EMBL/GenBank/DDBJ databases">
        <title>The genomes of Aspergillus section Nigri reveals drivers in fungal speciation.</title>
        <authorList>
            <consortium name="DOE Joint Genome Institute"/>
            <person name="Vesth T.C."/>
            <person name="Nybo J."/>
            <person name="Theobald S."/>
            <person name="Brandl J."/>
            <person name="Frisvad J.C."/>
            <person name="Nielsen K.F."/>
            <person name="Lyhne E.K."/>
            <person name="Kogle M.E."/>
            <person name="Kuo A."/>
            <person name="Riley R."/>
            <person name="Clum A."/>
            <person name="Nolan M."/>
            <person name="Lipzen A."/>
            <person name="Salamov A."/>
            <person name="Henrissat B."/>
            <person name="Wiebenga A."/>
            <person name="De vries R.P."/>
            <person name="Grigoriev I.V."/>
            <person name="Mortensen U.H."/>
            <person name="Andersen M.R."/>
            <person name="Baker S.E."/>
        </authorList>
    </citation>
    <scope>NUCLEOTIDE SEQUENCE [LARGE SCALE GENOMIC DNA]</scope>
    <source>
        <strain evidence="16 17">CBS 115571</strain>
    </source>
</reference>
<dbReference type="CDD" id="cd07011">
    <property type="entry name" value="cupin_PMI_type_I_N"/>
    <property type="match status" value="1"/>
</dbReference>
<gene>
    <name evidence="16" type="ORF">BO99DRAFT_471440</name>
</gene>
<sequence length="408" mass="44622">MPDSVVQLLCGVKNDPWGKKGKDSLAGVLWSKTPGAGEVDDSKTYSEMWMGTYPTVPSKILSTGQLLSDFLKENPEVVGKSALDKWGPEVPYLPKILSFSKALPLQLHPDKALSEKLHKEDPDKFGDPNHKPEIAIALSKFELFAGFKPLAEIEQLLKVKPLDQFVPPGQTSGLDDELLREICRILLTLPPSIVAETVKELLEIPESRFGPNQRYIPGLLERLRKQYPETDNGSLVAVLLMNYMTLGPGEAVCVPADSIHAYLHGDIMECMARSDNVLNTGFCPKAEKDSVDLFTRALSFKPHGPDEATLPRRKSDKGEHFKTEVYAPPFSEFNVLGTSLGAGEKETYKPVGGPSLLIVTKGNGTMSVAGGDGKTFDLREGYTYFIGAGVALNLSTEKGIAVYRPYAE</sequence>
<dbReference type="EMBL" id="KZ825111">
    <property type="protein sequence ID" value="PYI22262.1"/>
    <property type="molecule type" value="Genomic_DNA"/>
</dbReference>
<evidence type="ECO:0000256" key="3">
    <source>
        <dbReference type="ARBA" id="ARBA00004666"/>
    </source>
</evidence>
<feature type="binding site" evidence="12">
    <location>
        <position position="260"/>
    </location>
    <ligand>
        <name>Zn(2+)</name>
        <dbReference type="ChEBI" id="CHEBI:29105"/>
    </ligand>
</feature>
<organism evidence="16 17">
    <name type="scientific">Aspergillus violaceofuscus (strain CBS 115571)</name>
    <dbReference type="NCBI Taxonomy" id="1450538"/>
    <lineage>
        <taxon>Eukaryota</taxon>
        <taxon>Fungi</taxon>
        <taxon>Dikarya</taxon>
        <taxon>Ascomycota</taxon>
        <taxon>Pezizomycotina</taxon>
        <taxon>Eurotiomycetes</taxon>
        <taxon>Eurotiomycetidae</taxon>
        <taxon>Eurotiales</taxon>
        <taxon>Aspergillaceae</taxon>
        <taxon>Aspergillus</taxon>
    </lineage>
</organism>
<comment type="function">
    <text evidence="2">Involved in the synthesis of the GDP-mannose and dolichol-phosphate-mannose required for a number of critical mannosyl transfer reactions.</text>
</comment>
<evidence type="ECO:0000313" key="17">
    <source>
        <dbReference type="Proteomes" id="UP000249829"/>
    </source>
</evidence>
<keyword evidence="17" id="KW-1185">Reference proteome</keyword>
<dbReference type="InterPro" id="IPR016305">
    <property type="entry name" value="Mannose-6-P_Isomerase"/>
</dbReference>
<feature type="binding site" evidence="12">
    <location>
        <position position="108"/>
    </location>
    <ligand>
        <name>Zn(2+)</name>
        <dbReference type="ChEBI" id="CHEBI:29105"/>
    </ligand>
</feature>
<dbReference type="GO" id="GO:0004476">
    <property type="term" value="F:mannose-6-phosphate isomerase activity"/>
    <property type="evidence" value="ECO:0007669"/>
    <property type="project" value="UniProtKB-EC"/>
</dbReference>
<dbReference type="Proteomes" id="UP000249829">
    <property type="component" value="Unassembled WGS sequence"/>
</dbReference>
<dbReference type="InterPro" id="IPR011051">
    <property type="entry name" value="RmlC_Cupin_sf"/>
</dbReference>
<dbReference type="SUPFAM" id="SSF51182">
    <property type="entry name" value="RmlC-like cupins"/>
    <property type="match status" value="1"/>
</dbReference>
<comment type="similarity">
    <text evidence="4 13">Belongs to the mannose-6-phosphate isomerase type 1 family.</text>
</comment>
<comment type="cofactor">
    <cofactor evidence="12">
        <name>Zn(2+)</name>
        <dbReference type="ChEBI" id="CHEBI:29105"/>
    </cofactor>
    <text evidence="12">Binds 1 zinc ion per subunit.</text>
</comment>
<keyword evidence="9 16" id="KW-0413">Isomerase</keyword>
<evidence type="ECO:0000259" key="14">
    <source>
        <dbReference type="Pfam" id="PF01238"/>
    </source>
</evidence>
<dbReference type="PANTHER" id="PTHR10309:SF4">
    <property type="entry name" value="MANNOSE-6-PHOSPHATE ISOMERASE"/>
    <property type="match status" value="1"/>
</dbReference>
<comment type="catalytic activity">
    <reaction evidence="1">
        <text>D-mannose 6-phosphate = D-fructose 6-phosphate</text>
        <dbReference type="Rhea" id="RHEA:12356"/>
        <dbReference type="ChEBI" id="CHEBI:58735"/>
        <dbReference type="ChEBI" id="CHEBI:61527"/>
        <dbReference type="EC" id="5.3.1.8"/>
    </reaction>
</comment>
<keyword evidence="8 12" id="KW-0862">Zinc</keyword>
<dbReference type="STRING" id="1450538.A0A2V5HI94"/>
<feature type="domain" description="Phosphomannose isomerase type I C-terminal" evidence="14">
    <location>
        <begin position="325"/>
        <end position="368"/>
    </location>
</feature>
<feature type="binding site" evidence="12">
    <location>
        <position position="106"/>
    </location>
    <ligand>
        <name>Zn(2+)</name>
        <dbReference type="ChEBI" id="CHEBI:29105"/>
    </ligand>
</feature>
<evidence type="ECO:0000256" key="12">
    <source>
        <dbReference type="PIRSR" id="PIRSR001480-2"/>
    </source>
</evidence>
<dbReference type="AlphaFoldDB" id="A0A2V5HI94"/>
<evidence type="ECO:0000256" key="10">
    <source>
        <dbReference type="ARBA" id="ARBA00029741"/>
    </source>
</evidence>
<evidence type="ECO:0000256" key="8">
    <source>
        <dbReference type="ARBA" id="ARBA00022833"/>
    </source>
</evidence>
<dbReference type="InterPro" id="IPR046457">
    <property type="entry name" value="PMI_typeI_cat"/>
</dbReference>
<evidence type="ECO:0000256" key="4">
    <source>
        <dbReference type="ARBA" id="ARBA00010772"/>
    </source>
</evidence>
<dbReference type="NCBIfam" id="TIGR00218">
    <property type="entry name" value="manA"/>
    <property type="match status" value="1"/>
</dbReference>
<dbReference type="PIRSF" id="PIRSF001480">
    <property type="entry name" value="Mannose-6-phosphate_isomerase"/>
    <property type="match status" value="1"/>
</dbReference>
<dbReference type="Gene3D" id="1.10.441.10">
    <property type="entry name" value="Phosphomannose Isomerase, domain 2"/>
    <property type="match status" value="1"/>
</dbReference>
<protein>
    <recommendedName>
        <fullName evidence="6">Mannose-6-phosphate isomerase</fullName>
        <ecNumber evidence="5">5.3.1.8</ecNumber>
    </recommendedName>
    <alternativeName>
        <fullName evidence="10">Phosphohexomutase</fullName>
    </alternativeName>
    <alternativeName>
        <fullName evidence="11">Phosphomannose isomerase</fullName>
    </alternativeName>
</protein>
<dbReference type="PANTHER" id="PTHR10309">
    <property type="entry name" value="MANNOSE-6-PHOSPHATE ISOMERASE"/>
    <property type="match status" value="1"/>
</dbReference>
<dbReference type="GO" id="GO:0008270">
    <property type="term" value="F:zinc ion binding"/>
    <property type="evidence" value="ECO:0007669"/>
    <property type="project" value="InterPro"/>
</dbReference>
<dbReference type="InterPro" id="IPR014710">
    <property type="entry name" value="RmlC-like_jellyroll"/>
</dbReference>
<comment type="pathway">
    <text evidence="3">Nucleotide-sugar biosynthesis; GDP-alpha-D-mannose biosynthesis; alpha-D-mannose 1-phosphate from D-fructose 6-phosphate: step 1/2.</text>
</comment>
<evidence type="ECO:0000256" key="5">
    <source>
        <dbReference type="ARBA" id="ARBA00011956"/>
    </source>
</evidence>